<dbReference type="SMART" id="SM00855">
    <property type="entry name" value="PGAM"/>
    <property type="match status" value="1"/>
</dbReference>
<dbReference type="RefSeq" id="WP_184954287.1">
    <property type="nucleotide sequence ID" value="NZ_BOMC01000057.1"/>
</dbReference>
<evidence type="ECO:0000313" key="2">
    <source>
        <dbReference type="Proteomes" id="UP000542742"/>
    </source>
</evidence>
<dbReference type="SUPFAM" id="SSF53254">
    <property type="entry name" value="Phosphoglycerate mutase-like"/>
    <property type="match status" value="1"/>
</dbReference>
<dbReference type="Proteomes" id="UP000542742">
    <property type="component" value="Unassembled WGS sequence"/>
</dbReference>
<dbReference type="Gene3D" id="3.40.50.1240">
    <property type="entry name" value="Phosphoglycerate mutase-like"/>
    <property type="match status" value="1"/>
</dbReference>
<dbReference type="GO" id="GO:0016787">
    <property type="term" value="F:hydrolase activity"/>
    <property type="evidence" value="ECO:0007669"/>
    <property type="project" value="UniProtKB-KW"/>
</dbReference>
<organism evidence="1 2">
    <name type="scientific">Paractinoplanes abujensis</name>
    <dbReference type="NCBI Taxonomy" id="882441"/>
    <lineage>
        <taxon>Bacteria</taxon>
        <taxon>Bacillati</taxon>
        <taxon>Actinomycetota</taxon>
        <taxon>Actinomycetes</taxon>
        <taxon>Micromonosporales</taxon>
        <taxon>Micromonosporaceae</taxon>
        <taxon>Paractinoplanes</taxon>
    </lineage>
</organism>
<dbReference type="EC" id="3.1.3.-" evidence="1"/>
<keyword evidence="2" id="KW-1185">Reference proteome</keyword>
<proteinExistence type="predicted"/>
<protein>
    <submittedName>
        <fullName evidence="1">Phosphohistidine phosphatase</fullName>
        <ecNumber evidence="1">3.1.3.-</ecNumber>
    </submittedName>
</protein>
<keyword evidence="1" id="KW-0378">Hydrolase</keyword>
<dbReference type="CDD" id="cd07067">
    <property type="entry name" value="HP_PGM_like"/>
    <property type="match status" value="1"/>
</dbReference>
<dbReference type="PANTHER" id="PTHR47623">
    <property type="entry name" value="OS09G0287300 PROTEIN"/>
    <property type="match status" value="1"/>
</dbReference>
<name>A0A7W7CWP6_9ACTN</name>
<accession>A0A7W7CWP6</accession>
<sequence length="173" mass="18866">MTVRTLVILRHAKAVTPDESPDFDRTLTTRGETDADAAGAWLADERLHPDLVLCSSAARTRQTWQGVSIALAQARPGGGAPEVRYEQSLYHGGPTEVFDLVRKVPDTIRTVLVVGHNPTVSEVSTLLIPDDQYDGVDVIMRTSGLAVHRSADGSWSATEPRSMRLIERHTARG</sequence>
<dbReference type="PANTHER" id="PTHR47623:SF1">
    <property type="entry name" value="OS09G0287300 PROTEIN"/>
    <property type="match status" value="1"/>
</dbReference>
<dbReference type="InterPro" id="IPR013078">
    <property type="entry name" value="His_Pase_superF_clade-1"/>
</dbReference>
<dbReference type="InterPro" id="IPR029033">
    <property type="entry name" value="His_PPase_superfam"/>
</dbReference>
<dbReference type="EMBL" id="JACHMF010000001">
    <property type="protein sequence ID" value="MBB4696013.1"/>
    <property type="molecule type" value="Genomic_DNA"/>
</dbReference>
<dbReference type="AlphaFoldDB" id="A0A7W7CWP6"/>
<reference evidence="1 2" key="1">
    <citation type="submission" date="2020-08" db="EMBL/GenBank/DDBJ databases">
        <title>Sequencing the genomes of 1000 actinobacteria strains.</title>
        <authorList>
            <person name="Klenk H.-P."/>
        </authorList>
    </citation>
    <scope>NUCLEOTIDE SEQUENCE [LARGE SCALE GENOMIC DNA]</scope>
    <source>
        <strain evidence="1 2">DSM 45518</strain>
    </source>
</reference>
<comment type="caution">
    <text evidence="1">The sequence shown here is derived from an EMBL/GenBank/DDBJ whole genome shotgun (WGS) entry which is preliminary data.</text>
</comment>
<dbReference type="Pfam" id="PF00300">
    <property type="entry name" value="His_Phos_1"/>
    <property type="match status" value="1"/>
</dbReference>
<gene>
    <name evidence="1" type="ORF">BKA14_006161</name>
</gene>
<evidence type="ECO:0000313" key="1">
    <source>
        <dbReference type="EMBL" id="MBB4696013.1"/>
    </source>
</evidence>